<dbReference type="KEGG" id="umr:103669090"/>
<dbReference type="AlphaFoldDB" id="A0A384CMG7"/>
<evidence type="ECO:0000313" key="2">
    <source>
        <dbReference type="Proteomes" id="UP000261680"/>
    </source>
</evidence>
<proteinExistence type="predicted"/>
<feature type="region of interest" description="Disordered" evidence="1">
    <location>
        <begin position="71"/>
        <end position="98"/>
    </location>
</feature>
<protein>
    <submittedName>
        <fullName evidence="3">Sperm-egg fusion protein LLCFC1</fullName>
    </submittedName>
</protein>
<organism evidence="2 3">
    <name type="scientific">Ursus maritimus</name>
    <name type="common">Polar bear</name>
    <name type="synonym">Thalarctos maritimus</name>
    <dbReference type="NCBI Taxonomy" id="29073"/>
    <lineage>
        <taxon>Eukaryota</taxon>
        <taxon>Metazoa</taxon>
        <taxon>Chordata</taxon>
        <taxon>Craniata</taxon>
        <taxon>Vertebrata</taxon>
        <taxon>Euteleostomi</taxon>
        <taxon>Mammalia</taxon>
        <taxon>Eutheria</taxon>
        <taxon>Laurasiatheria</taxon>
        <taxon>Carnivora</taxon>
        <taxon>Caniformia</taxon>
        <taxon>Ursidae</taxon>
        <taxon>Ursus</taxon>
    </lineage>
</organism>
<dbReference type="PANTHER" id="PTHR37348">
    <property type="entry name" value="LLLL AND CFNLAS MOTIF-CONTAINING PROTEIN 1"/>
    <property type="match status" value="1"/>
</dbReference>
<evidence type="ECO:0000313" key="3">
    <source>
        <dbReference type="RefSeq" id="XP_008695635.1"/>
    </source>
</evidence>
<gene>
    <name evidence="3" type="primary">LLCFC1</name>
</gene>
<dbReference type="PANTHER" id="PTHR37348:SF1">
    <property type="entry name" value="SPERM-EGG FUSION PROTEIN LLCFC1"/>
    <property type="match status" value="1"/>
</dbReference>
<evidence type="ECO:0000256" key="1">
    <source>
        <dbReference type="SAM" id="MobiDB-lite"/>
    </source>
</evidence>
<dbReference type="OrthoDB" id="9836289at2759"/>
<reference evidence="3" key="1">
    <citation type="submission" date="2025-08" db="UniProtKB">
        <authorList>
            <consortium name="RefSeq"/>
        </authorList>
    </citation>
    <scope>IDENTIFICATION</scope>
    <source>
        <tissue evidence="3">Whole blood</tissue>
    </source>
</reference>
<dbReference type="Proteomes" id="UP000261680">
    <property type="component" value="Unplaced"/>
</dbReference>
<name>A0A384CMG7_URSMA</name>
<dbReference type="InterPro" id="IPR031684">
    <property type="entry name" value="LLCFC1"/>
</dbReference>
<dbReference type="RefSeq" id="XP_008695635.1">
    <property type="nucleotide sequence ID" value="XM_008697413.1"/>
</dbReference>
<dbReference type="Pfam" id="PF15838">
    <property type="entry name" value="LLCFC1"/>
    <property type="match status" value="1"/>
</dbReference>
<dbReference type="CTD" id="135927"/>
<keyword evidence="2" id="KW-1185">Reference proteome</keyword>
<accession>A0A384CMG7</accession>
<sequence>MEAKGRKRCWEVVRAGTGIGEGGRGAGWALGSKEGQRQRMGRLMTSLGSQLCRAAFLAAILLLLRVKGVKPQKGSLDPNEGSQNEEIPSTDQDQEQFEEHFVASSVGEMWQVVDMAQQEDDKTSDTAALRDHLLDLAFCFNLASIMVFL</sequence>
<dbReference type="GO" id="GO:0007342">
    <property type="term" value="P:fusion of sperm to egg plasma membrane involved in single fertilization"/>
    <property type="evidence" value="ECO:0007669"/>
    <property type="project" value="InterPro"/>
</dbReference>
<dbReference type="GeneID" id="103669090"/>
<feature type="compositionally biased region" description="Polar residues" evidence="1">
    <location>
        <begin position="80"/>
        <end position="91"/>
    </location>
</feature>